<evidence type="ECO:0000256" key="7">
    <source>
        <dbReference type="ARBA" id="ARBA00023010"/>
    </source>
</evidence>
<dbReference type="FunFam" id="3.40.50.300:FF:000429">
    <property type="entry name" value="Preprotein translocase subunit SecA"/>
    <property type="match status" value="1"/>
</dbReference>
<keyword evidence="8" id="KW-0472">Membrane</keyword>
<evidence type="ECO:0000256" key="5">
    <source>
        <dbReference type="ARBA" id="ARBA00022927"/>
    </source>
</evidence>
<keyword evidence="4" id="KW-0067">ATP-binding</keyword>
<accession>A0A0F9HIR0</accession>
<dbReference type="Gene3D" id="3.40.50.300">
    <property type="entry name" value="P-loop containing nucleotide triphosphate hydrolases"/>
    <property type="match status" value="1"/>
</dbReference>
<dbReference type="GO" id="GO:0017038">
    <property type="term" value="P:protein import"/>
    <property type="evidence" value="ECO:0007669"/>
    <property type="project" value="InterPro"/>
</dbReference>
<dbReference type="InterPro" id="IPR011115">
    <property type="entry name" value="SecA_DEAD"/>
</dbReference>
<dbReference type="InterPro" id="IPR044722">
    <property type="entry name" value="SecA_SF2_C"/>
</dbReference>
<evidence type="ECO:0000256" key="3">
    <source>
        <dbReference type="ARBA" id="ARBA00022741"/>
    </source>
</evidence>
<dbReference type="SUPFAM" id="SSF52540">
    <property type="entry name" value="P-loop containing nucleoside triphosphate hydrolases"/>
    <property type="match status" value="2"/>
</dbReference>
<dbReference type="GO" id="GO:0006605">
    <property type="term" value="P:protein targeting"/>
    <property type="evidence" value="ECO:0007669"/>
    <property type="project" value="InterPro"/>
</dbReference>
<evidence type="ECO:0000256" key="6">
    <source>
        <dbReference type="ARBA" id="ARBA00022967"/>
    </source>
</evidence>
<organism evidence="11">
    <name type="scientific">marine sediment metagenome</name>
    <dbReference type="NCBI Taxonomy" id="412755"/>
    <lineage>
        <taxon>unclassified sequences</taxon>
        <taxon>metagenomes</taxon>
        <taxon>ecological metagenomes</taxon>
    </lineage>
</organism>
<comment type="caution">
    <text evidence="11">The sequence shown here is derived from an EMBL/GenBank/DDBJ whole genome shotgun (WGS) entry which is preliminary data.</text>
</comment>
<evidence type="ECO:0000256" key="4">
    <source>
        <dbReference type="ARBA" id="ARBA00022840"/>
    </source>
</evidence>
<dbReference type="InterPro" id="IPR011130">
    <property type="entry name" value="SecA_preprotein_X-link_dom"/>
</dbReference>
<dbReference type="AlphaFoldDB" id="A0A0F9HIR0"/>
<keyword evidence="7" id="KW-0811">Translocation</keyword>
<dbReference type="SMART" id="SM00957">
    <property type="entry name" value="SecA_DEAD"/>
    <property type="match status" value="1"/>
</dbReference>
<keyword evidence="1" id="KW-0813">Transport</keyword>
<dbReference type="GO" id="GO:0006886">
    <property type="term" value="P:intracellular protein transport"/>
    <property type="evidence" value="ECO:0007669"/>
    <property type="project" value="InterPro"/>
</dbReference>
<dbReference type="InterPro" id="IPR001650">
    <property type="entry name" value="Helicase_C-like"/>
</dbReference>
<keyword evidence="5" id="KW-0653">Protein transport</keyword>
<dbReference type="PANTHER" id="PTHR30612:SF0">
    <property type="entry name" value="CHLOROPLAST PROTEIN-TRANSPORTING ATPASE"/>
    <property type="match status" value="1"/>
</dbReference>
<gene>
    <name evidence="11" type="ORF">LCGC14_1778250</name>
</gene>
<dbReference type="CDD" id="cd18803">
    <property type="entry name" value="SF2_C_secA"/>
    <property type="match status" value="1"/>
</dbReference>
<dbReference type="GO" id="GO:0043952">
    <property type="term" value="P:protein transport by the Sec complex"/>
    <property type="evidence" value="ECO:0007669"/>
    <property type="project" value="TreeGrafter"/>
</dbReference>
<keyword evidence="6" id="KW-1278">Translocase</keyword>
<dbReference type="PRINTS" id="PR00906">
    <property type="entry name" value="SECA"/>
</dbReference>
<feature type="domain" description="SecA family profile" evidence="10">
    <location>
        <begin position="1"/>
        <end position="420"/>
    </location>
</feature>
<dbReference type="Pfam" id="PF01043">
    <property type="entry name" value="SecA_PP_bind"/>
    <property type="match status" value="1"/>
</dbReference>
<keyword evidence="3" id="KW-0547">Nucleotide-binding</keyword>
<dbReference type="SMART" id="SM00958">
    <property type="entry name" value="SecA_PP_bind"/>
    <property type="match status" value="1"/>
</dbReference>
<dbReference type="InterPro" id="IPR014018">
    <property type="entry name" value="SecA_motor_DEAD"/>
</dbReference>
<proteinExistence type="predicted"/>
<dbReference type="PANTHER" id="PTHR30612">
    <property type="entry name" value="SECA INNER MEMBRANE COMPONENT OF SEC PROTEIN SECRETION SYSTEM"/>
    <property type="match status" value="1"/>
</dbReference>
<dbReference type="Pfam" id="PF07517">
    <property type="entry name" value="SecA_DEAD"/>
    <property type="match status" value="1"/>
</dbReference>
<dbReference type="EMBL" id="LAZR01016775">
    <property type="protein sequence ID" value="KKM03057.1"/>
    <property type="molecule type" value="Genomic_DNA"/>
</dbReference>
<reference evidence="11" key="1">
    <citation type="journal article" date="2015" name="Nature">
        <title>Complex archaea that bridge the gap between prokaryotes and eukaryotes.</title>
        <authorList>
            <person name="Spang A."/>
            <person name="Saw J.H."/>
            <person name="Jorgensen S.L."/>
            <person name="Zaremba-Niedzwiedzka K."/>
            <person name="Martijn J."/>
            <person name="Lind A.E."/>
            <person name="van Eijk R."/>
            <person name="Schleper C."/>
            <person name="Guy L."/>
            <person name="Ettema T.J."/>
        </authorList>
    </citation>
    <scope>NUCLEOTIDE SEQUENCE</scope>
</reference>
<sequence>IRLGRIRTAWAGRQFLATAGSGAAGPMIPGLRAAMVDEADAVLIDEGVVPLIIARARRADEMGSSYQQDARIAQILDEGPDYDVDHVRRKIELKRRGSHRCAQHFKDTQDPIFRAVRRGEELVRNALVARHCYIRGHQYQIVDGRIVIVDEYTGRFLADRSWEHGLHQAVEAKESLDITADRETLARMSFQRFFRSYPFLCGMTGTVADAAGEIEHVYGRPVTVIPTNRPVIREALPLRVFRSAERKWTAVVDSILAIHAQNRPVLIGTRTIDASEHLSERLDARGLEHRVLNANFDKEEADLIVSAGRAGSIIVATNMAGRGTDIKLDDAARNAGGLHVLLTETHTAKRIDRQFIGRAGRQGDPGSSQIFVSLEDELVRHQTPRPAEFFKRRSQSEELKATRPVRAMFRLAQRRAEARARRSRASVLRQDDWIEKNLPGG</sequence>
<feature type="non-terminal residue" evidence="11">
    <location>
        <position position="1"/>
    </location>
</feature>
<evidence type="ECO:0000259" key="9">
    <source>
        <dbReference type="PROSITE" id="PS51194"/>
    </source>
</evidence>
<dbReference type="InterPro" id="IPR027417">
    <property type="entry name" value="P-loop_NTPase"/>
</dbReference>
<dbReference type="GO" id="GO:0005524">
    <property type="term" value="F:ATP binding"/>
    <property type="evidence" value="ECO:0007669"/>
    <property type="project" value="UniProtKB-KW"/>
</dbReference>
<dbReference type="InterPro" id="IPR036670">
    <property type="entry name" value="SecA_X-link_sf"/>
</dbReference>
<dbReference type="Pfam" id="PF21090">
    <property type="entry name" value="P-loop_SecA"/>
    <property type="match status" value="2"/>
</dbReference>
<dbReference type="InterPro" id="IPR000185">
    <property type="entry name" value="SecA"/>
</dbReference>
<dbReference type="Gene3D" id="3.90.1440.10">
    <property type="entry name" value="SecA, preprotein cross-linking domain"/>
    <property type="match status" value="1"/>
</dbReference>
<dbReference type="PROSITE" id="PS51194">
    <property type="entry name" value="HELICASE_CTER"/>
    <property type="match status" value="1"/>
</dbReference>
<protein>
    <submittedName>
        <fullName evidence="11">Uncharacterized protein</fullName>
    </submittedName>
</protein>
<dbReference type="SUPFAM" id="SSF81767">
    <property type="entry name" value="Pre-protein crosslinking domain of SecA"/>
    <property type="match status" value="1"/>
</dbReference>
<feature type="domain" description="Helicase C-terminal" evidence="9">
    <location>
        <begin position="250"/>
        <end position="405"/>
    </location>
</feature>
<dbReference type="InterPro" id="IPR020937">
    <property type="entry name" value="SecA_CS"/>
</dbReference>
<dbReference type="GO" id="GO:0031522">
    <property type="term" value="C:cell envelope Sec protein transport complex"/>
    <property type="evidence" value="ECO:0007669"/>
    <property type="project" value="TreeGrafter"/>
</dbReference>
<dbReference type="GO" id="GO:0005829">
    <property type="term" value="C:cytosol"/>
    <property type="evidence" value="ECO:0007669"/>
    <property type="project" value="TreeGrafter"/>
</dbReference>
<evidence type="ECO:0000259" key="10">
    <source>
        <dbReference type="PROSITE" id="PS51196"/>
    </source>
</evidence>
<evidence type="ECO:0000313" key="11">
    <source>
        <dbReference type="EMBL" id="KKM03057.1"/>
    </source>
</evidence>
<dbReference type="PROSITE" id="PS01312">
    <property type="entry name" value="SECA"/>
    <property type="match status" value="1"/>
</dbReference>
<evidence type="ECO:0000256" key="8">
    <source>
        <dbReference type="ARBA" id="ARBA00023136"/>
    </source>
</evidence>
<evidence type="ECO:0000256" key="2">
    <source>
        <dbReference type="ARBA" id="ARBA00022490"/>
    </source>
</evidence>
<name>A0A0F9HIR0_9ZZZZ</name>
<keyword evidence="2" id="KW-0963">Cytoplasm</keyword>
<dbReference type="PROSITE" id="PS51196">
    <property type="entry name" value="SECA_MOTOR_DEAD"/>
    <property type="match status" value="1"/>
</dbReference>
<evidence type="ECO:0000256" key="1">
    <source>
        <dbReference type="ARBA" id="ARBA00022448"/>
    </source>
</evidence>
<dbReference type="SMART" id="SM00490">
    <property type="entry name" value="HELICc"/>
    <property type="match status" value="1"/>
</dbReference>
<dbReference type="GO" id="GO:0005886">
    <property type="term" value="C:plasma membrane"/>
    <property type="evidence" value="ECO:0007669"/>
    <property type="project" value="TreeGrafter"/>
</dbReference>